<dbReference type="HAMAP" id="MF_00165">
    <property type="entry name" value="Thymidylate_kinase"/>
    <property type="match status" value="1"/>
</dbReference>
<dbReference type="InterPro" id="IPR039430">
    <property type="entry name" value="Thymidylate_kin-like_dom"/>
</dbReference>
<dbReference type="RefSeq" id="WP_237246162.1">
    <property type="nucleotide sequence ID" value="NZ_AP023423.1"/>
</dbReference>
<comment type="catalytic activity">
    <reaction evidence="10 12">
        <text>dTMP + ATP = dTDP + ADP</text>
        <dbReference type="Rhea" id="RHEA:13517"/>
        <dbReference type="ChEBI" id="CHEBI:30616"/>
        <dbReference type="ChEBI" id="CHEBI:58369"/>
        <dbReference type="ChEBI" id="CHEBI:63528"/>
        <dbReference type="ChEBI" id="CHEBI:456216"/>
        <dbReference type="EC" id="2.7.4.9"/>
    </reaction>
</comment>
<dbReference type="GO" id="GO:0005524">
    <property type="term" value="F:ATP binding"/>
    <property type="evidence" value="ECO:0007669"/>
    <property type="project" value="UniProtKB-UniRule"/>
</dbReference>
<evidence type="ECO:0000256" key="8">
    <source>
        <dbReference type="ARBA" id="ARBA00022840"/>
    </source>
</evidence>
<dbReference type="PANTHER" id="PTHR10344">
    <property type="entry name" value="THYMIDYLATE KINASE"/>
    <property type="match status" value="1"/>
</dbReference>
<dbReference type="EC" id="2.7.4.9" evidence="2 12"/>
<dbReference type="PANTHER" id="PTHR10344:SF4">
    <property type="entry name" value="UMP-CMP KINASE 2, MITOCHONDRIAL"/>
    <property type="match status" value="1"/>
</dbReference>
<evidence type="ECO:0000256" key="10">
    <source>
        <dbReference type="ARBA" id="ARBA00048743"/>
    </source>
</evidence>
<dbReference type="FunFam" id="3.40.50.300:FF:000225">
    <property type="entry name" value="Thymidylate kinase"/>
    <property type="match status" value="1"/>
</dbReference>
<evidence type="ECO:0000256" key="11">
    <source>
        <dbReference type="ARBA" id="ARBA00057735"/>
    </source>
</evidence>
<name>A0AAN2BZA3_9PROT</name>
<evidence type="ECO:0000256" key="4">
    <source>
        <dbReference type="ARBA" id="ARBA00022679"/>
    </source>
</evidence>
<feature type="domain" description="Thymidylate kinase-like" evidence="13">
    <location>
        <begin position="9"/>
        <end position="194"/>
    </location>
</feature>
<dbReference type="GO" id="GO:0006235">
    <property type="term" value="P:dTTP biosynthetic process"/>
    <property type="evidence" value="ECO:0007669"/>
    <property type="project" value="UniProtKB-UniRule"/>
</dbReference>
<evidence type="ECO:0000256" key="6">
    <source>
        <dbReference type="ARBA" id="ARBA00022741"/>
    </source>
</evidence>
<evidence type="ECO:0000256" key="3">
    <source>
        <dbReference type="ARBA" id="ARBA00017144"/>
    </source>
</evidence>
<dbReference type="GO" id="GO:0004798">
    <property type="term" value="F:dTMP kinase activity"/>
    <property type="evidence" value="ECO:0007669"/>
    <property type="project" value="UniProtKB-UniRule"/>
</dbReference>
<keyword evidence="4 12" id="KW-0808">Transferase</keyword>
<evidence type="ECO:0000256" key="5">
    <source>
        <dbReference type="ARBA" id="ARBA00022727"/>
    </source>
</evidence>
<proteinExistence type="inferred from homology"/>
<dbReference type="GO" id="GO:0005829">
    <property type="term" value="C:cytosol"/>
    <property type="evidence" value="ECO:0007669"/>
    <property type="project" value="TreeGrafter"/>
</dbReference>
<keyword evidence="15" id="KW-1185">Reference proteome</keyword>
<dbReference type="GO" id="GO:0006227">
    <property type="term" value="P:dUDP biosynthetic process"/>
    <property type="evidence" value="ECO:0007669"/>
    <property type="project" value="TreeGrafter"/>
</dbReference>
<comment type="function">
    <text evidence="11 12">Phosphorylation of dTMP to form dTDP in both de novo and salvage pathways of dTTP synthesis.</text>
</comment>
<reference evidence="14 15" key="1">
    <citation type="journal article" date="2022" name="Int. J. Syst. Evol. Microbiol.">
        <title>&lt;i&gt;Sideroxyarcus emersonii&lt;/i&gt; gen. nov. sp. nov., a neutrophilic, microaerobic iron- and thiosulfate-oxidizing bacterium isolated from iron-rich wetland sediment.</title>
        <authorList>
            <person name="Kato S."/>
            <person name="Itoh T."/>
            <person name="Iino T."/>
            <person name="Ohkuma M."/>
        </authorList>
    </citation>
    <scope>NUCLEOTIDE SEQUENCE [LARGE SCALE GENOMIC DNA]</scope>
    <source>
        <strain evidence="14 15">MIZ01</strain>
    </source>
</reference>
<evidence type="ECO:0000256" key="9">
    <source>
        <dbReference type="ARBA" id="ARBA00029962"/>
    </source>
</evidence>
<dbReference type="CDD" id="cd01672">
    <property type="entry name" value="TMPK"/>
    <property type="match status" value="1"/>
</dbReference>
<evidence type="ECO:0000256" key="12">
    <source>
        <dbReference type="HAMAP-Rule" id="MF_00165"/>
    </source>
</evidence>
<dbReference type="Proteomes" id="UP001320326">
    <property type="component" value="Chromosome"/>
</dbReference>
<evidence type="ECO:0000313" key="14">
    <source>
        <dbReference type="EMBL" id="BCK87592.1"/>
    </source>
</evidence>
<feature type="binding site" evidence="12">
    <location>
        <begin position="11"/>
        <end position="18"/>
    </location>
    <ligand>
        <name>ATP</name>
        <dbReference type="ChEBI" id="CHEBI:30616"/>
    </ligand>
</feature>
<keyword evidence="7 12" id="KW-0418">Kinase</keyword>
<dbReference type="KEGG" id="seme:MIZ01_1380"/>
<dbReference type="EMBL" id="AP023423">
    <property type="protein sequence ID" value="BCK87592.1"/>
    <property type="molecule type" value="Genomic_DNA"/>
</dbReference>
<dbReference type="AlphaFoldDB" id="A0AAN2BZA3"/>
<dbReference type="GO" id="GO:0006233">
    <property type="term" value="P:dTDP biosynthetic process"/>
    <property type="evidence" value="ECO:0007669"/>
    <property type="project" value="InterPro"/>
</dbReference>
<evidence type="ECO:0000256" key="1">
    <source>
        <dbReference type="ARBA" id="ARBA00009776"/>
    </source>
</evidence>
<keyword evidence="6 12" id="KW-0547">Nucleotide-binding</keyword>
<protein>
    <recommendedName>
        <fullName evidence="3 12">Thymidylate kinase</fullName>
        <ecNumber evidence="2 12">2.7.4.9</ecNumber>
    </recommendedName>
    <alternativeName>
        <fullName evidence="9 12">dTMP kinase</fullName>
    </alternativeName>
</protein>
<evidence type="ECO:0000259" key="13">
    <source>
        <dbReference type="Pfam" id="PF02223"/>
    </source>
</evidence>
<evidence type="ECO:0000256" key="7">
    <source>
        <dbReference type="ARBA" id="ARBA00022777"/>
    </source>
</evidence>
<sequence>MNSAKFITFEGVDGAGKSTHLEWFANVLRQRGIDLLVTREPGGTPMGERLREILLNQPMHAETEALLMFAARREHVEQVIRPALQRGTWVISDRFSDASFAYQGGGRGVALAKLEQLEQWVHGDLQPDLTLLFDIPIEIARQRLANNVSLDRFEQERGEFFERVRQAYLARAAQSPQRFAVIHAEKTMAEVQQALAQIVASL</sequence>
<comment type="similarity">
    <text evidence="1 12">Belongs to the thymidylate kinase family.</text>
</comment>
<gene>
    <name evidence="12" type="primary">tmk</name>
    <name evidence="14" type="ORF">MIZ01_1380</name>
</gene>
<organism evidence="14 15">
    <name type="scientific">Sideroxyarcus emersonii</name>
    <dbReference type="NCBI Taxonomy" id="2764705"/>
    <lineage>
        <taxon>Bacteria</taxon>
        <taxon>Pseudomonadati</taxon>
        <taxon>Pseudomonadota</taxon>
        <taxon>Betaproteobacteria</taxon>
        <taxon>Nitrosomonadales</taxon>
        <taxon>Gallionellaceae</taxon>
        <taxon>Sideroxyarcus</taxon>
    </lineage>
</organism>
<dbReference type="SUPFAM" id="SSF52540">
    <property type="entry name" value="P-loop containing nucleoside triphosphate hydrolases"/>
    <property type="match status" value="1"/>
</dbReference>
<evidence type="ECO:0000313" key="15">
    <source>
        <dbReference type="Proteomes" id="UP001320326"/>
    </source>
</evidence>
<dbReference type="NCBIfam" id="TIGR00041">
    <property type="entry name" value="DTMP_kinase"/>
    <property type="match status" value="1"/>
</dbReference>
<dbReference type="Gene3D" id="3.40.50.300">
    <property type="entry name" value="P-loop containing nucleotide triphosphate hydrolases"/>
    <property type="match status" value="1"/>
</dbReference>
<accession>A0AAN2BZA3</accession>
<dbReference type="InterPro" id="IPR027417">
    <property type="entry name" value="P-loop_NTPase"/>
</dbReference>
<dbReference type="Pfam" id="PF02223">
    <property type="entry name" value="Thymidylate_kin"/>
    <property type="match status" value="1"/>
</dbReference>
<keyword evidence="5 12" id="KW-0545">Nucleotide biosynthesis</keyword>
<evidence type="ECO:0000256" key="2">
    <source>
        <dbReference type="ARBA" id="ARBA00012980"/>
    </source>
</evidence>
<dbReference type="InterPro" id="IPR018094">
    <property type="entry name" value="Thymidylate_kinase"/>
</dbReference>
<keyword evidence="8 12" id="KW-0067">ATP-binding</keyword>